<dbReference type="Proteomes" id="UP001566132">
    <property type="component" value="Unassembled WGS sequence"/>
</dbReference>
<gene>
    <name evidence="2" type="ORF">ABEB36_009944</name>
</gene>
<protein>
    <submittedName>
        <fullName evidence="2">Uncharacterized protein</fullName>
    </submittedName>
</protein>
<dbReference type="AlphaFoldDB" id="A0ABD1EIE9"/>
<proteinExistence type="predicted"/>
<dbReference type="InterPro" id="IPR031751">
    <property type="entry name" value="DUF4735"/>
</dbReference>
<accession>A0ABD1EIE9</accession>
<keyword evidence="3" id="KW-1185">Reference proteome</keyword>
<dbReference type="PANTHER" id="PTHR33539">
    <property type="entry name" value="UPF0764 PROTEIN C16ORF89"/>
    <property type="match status" value="1"/>
</dbReference>
<evidence type="ECO:0000313" key="2">
    <source>
        <dbReference type="EMBL" id="KAL1494329.1"/>
    </source>
</evidence>
<feature type="signal peptide" evidence="1">
    <location>
        <begin position="1"/>
        <end position="19"/>
    </location>
</feature>
<feature type="chain" id="PRO_5044805156" evidence="1">
    <location>
        <begin position="20"/>
        <end position="332"/>
    </location>
</feature>
<reference evidence="2 3" key="1">
    <citation type="submission" date="2024-05" db="EMBL/GenBank/DDBJ databases">
        <title>Genetic variation in Jamaican populations of the coffee berry borer (Hypothenemus hampei).</title>
        <authorList>
            <person name="Errbii M."/>
            <person name="Myrie A."/>
        </authorList>
    </citation>
    <scope>NUCLEOTIDE SEQUENCE [LARGE SCALE GENOMIC DNA]</scope>
    <source>
        <strain evidence="2">JA-Hopewell-2020-01-JO</strain>
        <tissue evidence="2">Whole body</tissue>
    </source>
</reference>
<sequence length="332" mass="39008">MSRVVIILLFFWINYTVECEKIDFKVITTVRHGLDSCLDYIDQHLQEVTVDCVMGVALARDLLIESYKNGTHIMDNSSMKLLSKAFNIIGKSRMLFQDDPFNGNDWKFQYLVDEMLWNHHIEYKTGNLWIDHRFLDSIIEMPKFPSDQILNSDQCLQEIVNSTAPTEYITPCIISWRCWKNYFENSFGHSYYLTHKLLLLQIAKARGCWLNEDFYKFQVRTICSSINFQIHIADSLKFLDENFDLFLEQVILCGREGFTELIRPDWLFSVLKSQRLNGCFPDNLTDPRKSRLKKRDYQYFQDGCNDHTTGIGAAVLALYYHYIVNEESISLV</sequence>
<dbReference type="PANTHER" id="PTHR33539:SF1">
    <property type="entry name" value="UPF0764 PROTEIN C16ORF89"/>
    <property type="match status" value="1"/>
</dbReference>
<dbReference type="EMBL" id="JBDJPC010000007">
    <property type="protein sequence ID" value="KAL1494329.1"/>
    <property type="molecule type" value="Genomic_DNA"/>
</dbReference>
<evidence type="ECO:0000313" key="3">
    <source>
        <dbReference type="Proteomes" id="UP001566132"/>
    </source>
</evidence>
<organism evidence="2 3">
    <name type="scientific">Hypothenemus hampei</name>
    <name type="common">Coffee berry borer</name>
    <dbReference type="NCBI Taxonomy" id="57062"/>
    <lineage>
        <taxon>Eukaryota</taxon>
        <taxon>Metazoa</taxon>
        <taxon>Ecdysozoa</taxon>
        <taxon>Arthropoda</taxon>
        <taxon>Hexapoda</taxon>
        <taxon>Insecta</taxon>
        <taxon>Pterygota</taxon>
        <taxon>Neoptera</taxon>
        <taxon>Endopterygota</taxon>
        <taxon>Coleoptera</taxon>
        <taxon>Polyphaga</taxon>
        <taxon>Cucujiformia</taxon>
        <taxon>Curculionidae</taxon>
        <taxon>Scolytinae</taxon>
        <taxon>Hypothenemus</taxon>
    </lineage>
</organism>
<dbReference type="Pfam" id="PF15882">
    <property type="entry name" value="DUF4735"/>
    <property type="match status" value="1"/>
</dbReference>
<keyword evidence="1" id="KW-0732">Signal</keyword>
<evidence type="ECO:0000256" key="1">
    <source>
        <dbReference type="SAM" id="SignalP"/>
    </source>
</evidence>
<comment type="caution">
    <text evidence="2">The sequence shown here is derived from an EMBL/GenBank/DDBJ whole genome shotgun (WGS) entry which is preliminary data.</text>
</comment>
<name>A0ABD1EIE9_HYPHA</name>